<reference evidence="1" key="1">
    <citation type="submission" date="2019-08" db="EMBL/GenBank/DDBJ databases">
        <authorList>
            <person name="Kucharzyk K."/>
            <person name="Murdoch R.W."/>
            <person name="Higgins S."/>
            <person name="Loffler F."/>
        </authorList>
    </citation>
    <scope>NUCLEOTIDE SEQUENCE</scope>
</reference>
<comment type="caution">
    <text evidence="1">The sequence shown here is derived from an EMBL/GenBank/DDBJ whole genome shotgun (WGS) entry which is preliminary data.</text>
</comment>
<evidence type="ECO:0000313" key="1">
    <source>
        <dbReference type="EMBL" id="MPN38482.1"/>
    </source>
</evidence>
<gene>
    <name evidence="1" type="ORF">SDC9_186006</name>
</gene>
<name>A0A645HJA4_9ZZZZ</name>
<dbReference type="EMBL" id="VSSQ01093742">
    <property type="protein sequence ID" value="MPN38482.1"/>
    <property type="molecule type" value="Genomic_DNA"/>
</dbReference>
<organism evidence="1">
    <name type="scientific">bioreactor metagenome</name>
    <dbReference type="NCBI Taxonomy" id="1076179"/>
    <lineage>
        <taxon>unclassified sequences</taxon>
        <taxon>metagenomes</taxon>
        <taxon>ecological metagenomes</taxon>
    </lineage>
</organism>
<dbReference type="AlphaFoldDB" id="A0A645HJA4"/>
<sequence length="53" mass="5884">MEAARSFVILVIELSPGMKFGIDHLDPADFLGRMDPRWYSPAVVHDRAGSVLV</sequence>
<protein>
    <submittedName>
        <fullName evidence="1">Uncharacterized protein</fullName>
    </submittedName>
</protein>
<proteinExistence type="predicted"/>
<accession>A0A645HJA4</accession>